<keyword evidence="1" id="KW-1133">Transmembrane helix</keyword>
<dbReference type="PANTHER" id="PTHR33371:SF4">
    <property type="entry name" value="INTERMEMBRANE PHOSPHOLIPID TRANSPORT SYSTEM BINDING PROTEIN MLAD"/>
    <property type="match status" value="1"/>
</dbReference>
<evidence type="ECO:0000313" key="4">
    <source>
        <dbReference type="Proteomes" id="UP000192132"/>
    </source>
</evidence>
<dbReference type="InterPro" id="IPR030970">
    <property type="entry name" value="ABC_MlaD"/>
</dbReference>
<protein>
    <submittedName>
        <fullName evidence="3">Outer membrane lipid asymmetry maintenance protein MlaD</fullName>
    </submittedName>
</protein>
<dbReference type="OrthoDB" id="9788420at2"/>
<dbReference type="NCBIfam" id="TIGR04430">
    <property type="entry name" value="OM_asym_MlaD"/>
    <property type="match status" value="1"/>
</dbReference>
<dbReference type="Pfam" id="PF02470">
    <property type="entry name" value="MlaD"/>
    <property type="match status" value="1"/>
</dbReference>
<dbReference type="InterPro" id="IPR003399">
    <property type="entry name" value="Mce/MlaD"/>
</dbReference>
<dbReference type="EMBL" id="MLCN01000013">
    <property type="protein sequence ID" value="ONG41242.1"/>
    <property type="molecule type" value="Genomic_DNA"/>
</dbReference>
<dbReference type="GO" id="GO:0005543">
    <property type="term" value="F:phospholipid binding"/>
    <property type="evidence" value="ECO:0007669"/>
    <property type="project" value="TreeGrafter"/>
</dbReference>
<dbReference type="Proteomes" id="UP000192132">
    <property type="component" value="Unassembled WGS sequence"/>
</dbReference>
<feature type="transmembrane region" description="Helical" evidence="1">
    <location>
        <begin position="7"/>
        <end position="26"/>
    </location>
</feature>
<dbReference type="InterPro" id="IPR052336">
    <property type="entry name" value="MlaD_Phospholipid_Transporter"/>
</dbReference>
<dbReference type="PANTHER" id="PTHR33371">
    <property type="entry name" value="INTERMEMBRANE PHOSPHOLIPID TRANSPORT SYSTEM BINDING PROTEIN MLAD-RELATED"/>
    <property type="match status" value="1"/>
</dbReference>
<dbReference type="RefSeq" id="WP_076877619.1">
    <property type="nucleotide sequence ID" value="NZ_MLCN01000013.1"/>
</dbReference>
<evidence type="ECO:0000256" key="1">
    <source>
        <dbReference type="SAM" id="Phobius"/>
    </source>
</evidence>
<dbReference type="STRING" id="1907941.BKE30_05530"/>
<keyword evidence="1" id="KW-0812">Transmembrane</keyword>
<organism evidence="3 4">
    <name type="scientific">Alkanindiges hydrocarboniclasticus</name>
    <dbReference type="NCBI Taxonomy" id="1907941"/>
    <lineage>
        <taxon>Bacteria</taxon>
        <taxon>Pseudomonadati</taxon>
        <taxon>Pseudomonadota</taxon>
        <taxon>Gammaproteobacteria</taxon>
        <taxon>Moraxellales</taxon>
        <taxon>Moraxellaceae</taxon>
        <taxon>Alkanindiges</taxon>
    </lineage>
</organism>
<proteinExistence type="predicted"/>
<dbReference type="GO" id="GO:0005548">
    <property type="term" value="F:phospholipid transporter activity"/>
    <property type="evidence" value="ECO:0007669"/>
    <property type="project" value="TreeGrafter"/>
</dbReference>
<keyword evidence="4" id="KW-1185">Reference proteome</keyword>
<comment type="caution">
    <text evidence="3">The sequence shown here is derived from an EMBL/GenBank/DDBJ whole genome shotgun (WGS) entry which is preliminary data.</text>
</comment>
<evidence type="ECO:0000313" key="3">
    <source>
        <dbReference type="EMBL" id="ONG41242.1"/>
    </source>
</evidence>
<reference evidence="3 4" key="1">
    <citation type="submission" date="2016-10" db="EMBL/GenBank/DDBJ databases">
        <title>Draft Genome sequence of Alkanindiges sp. strain H1.</title>
        <authorList>
            <person name="Subhash Y."/>
            <person name="Lee S."/>
        </authorList>
    </citation>
    <scope>NUCLEOTIDE SEQUENCE [LARGE SCALE GENOMIC DNA]</scope>
    <source>
        <strain evidence="3 4">H1</strain>
    </source>
</reference>
<dbReference type="AlphaFoldDB" id="A0A1S8CWM1"/>
<name>A0A1S8CWM1_9GAMM</name>
<feature type="domain" description="Mce/MlaD" evidence="2">
    <location>
        <begin position="39"/>
        <end position="117"/>
    </location>
</feature>
<sequence>MRTRSSELTVGIFVIVAAIALFFLAMKVSGLLGNNYGDTYTLTAQFNNVNGLKPRAKITISGVTIGRITDIRLDPKTLQAEVVMEIDSAVQTIDDDAYAMVATNGILGEKYLKIVPGAGEKYYKAGDVITQTQGSMDIEDLINKFITGNAGANKTAPATPAVQAQPDGFAEGF</sequence>
<gene>
    <name evidence="3" type="ORF">BKE30_05530</name>
</gene>
<keyword evidence="1" id="KW-0472">Membrane</keyword>
<evidence type="ECO:0000259" key="2">
    <source>
        <dbReference type="Pfam" id="PF02470"/>
    </source>
</evidence>
<accession>A0A1S8CWM1</accession>